<evidence type="ECO:0000256" key="5">
    <source>
        <dbReference type="HAMAP-Rule" id="MF_00844"/>
    </source>
</evidence>
<keyword evidence="4 5" id="KW-0648">Protein biosynthesis</keyword>
<dbReference type="PANTHER" id="PTHR15239:SF6">
    <property type="entry name" value="RIBOSOME QUALITY CONTROL COMPLEX SUBUNIT NEMF"/>
    <property type="match status" value="1"/>
</dbReference>
<accession>A0ABR7GM37</accession>
<evidence type="ECO:0000256" key="1">
    <source>
        <dbReference type="ARBA" id="ARBA00022555"/>
    </source>
</evidence>
<sequence length="591" mass="66474">MPLDAICLGAVTNELNTVLTGCRIEKVYQPDRDEIVIQTRGQGGARRLLVSIAAGTPRVHFIETARENPAVPPMFCMLLRKHVQGAKIAAVTQPAVERMLSIELDTTDEMGVACKKHLICELMGKHSNVVLCGEDNRIIDAMRRVDGDLSGKRQVLPGLFYRMPPAQDKHDPFAVSGVGLAAAAAQADGEQTLDRFLLNTLLGFSPLLCRELAFRATGDTAKPLGTLSDEERNRLAKVYDDFLAYIEEKRWKPFLLTKSEDSAVFDFTFLPVTQYEGLMNVTQYESFSSLLAAFFEKKGRVERMTRRSSDLHKAVVNARDRLARKLSAQKKELAGAHDREKYKRTGELITANLYQLEKGMNKAKVIDYYNKDCPEVEISLDVRLTPQQNAQKYFKLYTKSKTAEEVLTEQIRQGSIELDYLESVLVQLGEAETERDLAQLREELTLSGVLSAKQTRNKKGRQKPVQAKPFHYRTTDGFDIFAGKNNLQNDLLTLKIAFKSDIWFHTQKIHGSHVILVTDGREPTEQAMTEAAMIAAYHSKARLSSMVPVDYTQVRQVKKPAGAKPGMVIYHVYQTAYVTPDETVIEKLRIE</sequence>
<gene>
    <name evidence="5" type="primary">rqcH</name>
    <name evidence="7" type="ORF">H8S02_05350</name>
</gene>
<evidence type="ECO:0000256" key="3">
    <source>
        <dbReference type="ARBA" id="ARBA00022884"/>
    </source>
</evidence>
<dbReference type="Gene3D" id="1.10.8.50">
    <property type="match status" value="1"/>
</dbReference>
<keyword evidence="8" id="KW-1185">Reference proteome</keyword>
<keyword evidence="2 5" id="KW-0699">rRNA-binding</keyword>
<dbReference type="InterPro" id="IPR043682">
    <property type="entry name" value="RqcH_bacterial"/>
</dbReference>
<dbReference type="EMBL" id="JACOPK010000004">
    <property type="protein sequence ID" value="MBC5695372.1"/>
    <property type="molecule type" value="Genomic_DNA"/>
</dbReference>
<dbReference type="RefSeq" id="WP_186969646.1">
    <property type="nucleotide sequence ID" value="NZ_JACOPK010000004.1"/>
</dbReference>
<dbReference type="InterPro" id="IPR008532">
    <property type="entry name" value="NFACT_RNA-bd"/>
</dbReference>
<keyword evidence="3 5" id="KW-0694">RNA-binding</keyword>
<evidence type="ECO:0000256" key="2">
    <source>
        <dbReference type="ARBA" id="ARBA00022730"/>
    </source>
</evidence>
<evidence type="ECO:0000313" key="7">
    <source>
        <dbReference type="EMBL" id="MBC5695372.1"/>
    </source>
</evidence>
<feature type="domain" description="NFACT RNA-binding" evidence="6">
    <location>
        <begin position="468"/>
        <end position="566"/>
    </location>
</feature>
<proteinExistence type="inferred from homology"/>
<organism evidence="7 8">
    <name type="scientific">Agathobaculum hominis</name>
    <dbReference type="NCBI Taxonomy" id="2763014"/>
    <lineage>
        <taxon>Bacteria</taxon>
        <taxon>Bacillati</taxon>
        <taxon>Bacillota</taxon>
        <taxon>Clostridia</taxon>
        <taxon>Eubacteriales</taxon>
        <taxon>Butyricicoccaceae</taxon>
        <taxon>Agathobaculum</taxon>
    </lineage>
</organism>
<dbReference type="Pfam" id="PF05833">
    <property type="entry name" value="NFACT_N"/>
    <property type="match status" value="1"/>
</dbReference>
<comment type="caution">
    <text evidence="7">The sequence shown here is derived from an EMBL/GenBank/DDBJ whole genome shotgun (WGS) entry which is preliminary data.</text>
</comment>
<reference evidence="7 8" key="1">
    <citation type="submission" date="2020-08" db="EMBL/GenBank/DDBJ databases">
        <title>Genome public.</title>
        <authorList>
            <person name="Liu C."/>
            <person name="Sun Q."/>
        </authorList>
    </citation>
    <scope>NUCLEOTIDE SEQUENCE [LARGE SCALE GENOMIC DNA]</scope>
    <source>
        <strain evidence="7 8">M2</strain>
    </source>
</reference>
<dbReference type="Pfam" id="PF05670">
    <property type="entry name" value="NFACT-R_1"/>
    <property type="match status" value="1"/>
</dbReference>
<evidence type="ECO:0000259" key="6">
    <source>
        <dbReference type="Pfam" id="PF05670"/>
    </source>
</evidence>
<dbReference type="Proteomes" id="UP000641741">
    <property type="component" value="Unassembled WGS sequence"/>
</dbReference>
<evidence type="ECO:0000313" key="8">
    <source>
        <dbReference type="Proteomes" id="UP000641741"/>
    </source>
</evidence>
<evidence type="ECO:0000256" key="4">
    <source>
        <dbReference type="ARBA" id="ARBA00022917"/>
    </source>
</evidence>
<comment type="similarity">
    <text evidence="5">Belongs to the NEMF family.</text>
</comment>
<dbReference type="HAMAP" id="MF_00844_B">
    <property type="entry name" value="RqcH_B"/>
    <property type="match status" value="1"/>
</dbReference>
<dbReference type="PANTHER" id="PTHR15239">
    <property type="entry name" value="NUCLEAR EXPORT MEDIATOR FACTOR NEMF"/>
    <property type="match status" value="1"/>
</dbReference>
<comment type="subunit">
    <text evidence="5">Associates with stalled 50S ribosomal subunits. Binds to RqcP.</text>
</comment>
<name>A0ABR7GM37_9FIRM</name>
<keyword evidence="1 5" id="KW-0820">tRNA-binding</keyword>
<comment type="function">
    <text evidence="5">Key component of the ribosome quality control system (RQC), a ribosome-associated complex that mediates the extraction of incompletely synthesized nascent chains from stalled ribosomes and their subsequent degradation. RqcH recruits Ala-charged tRNA, and with RqcP directs the elongation of stalled nascent chains on 50S ribosomal subunits, leading to non-templated C-terminal alanine extensions (Ala tail). The Ala tail promotes nascent chain degradation. May add between 1 and at least 8 Ala residues. Binds to stalled 50S ribosomal subunits.</text>
</comment>
<protein>
    <recommendedName>
        <fullName evidence="5">Rqc2 homolog RqcH</fullName>
        <shortName evidence="5">RqcH</shortName>
    </recommendedName>
</protein>
<dbReference type="Gene3D" id="2.30.310.10">
    <property type="entry name" value="ibrinogen binding protein from staphylococcus aureus domain"/>
    <property type="match status" value="1"/>
</dbReference>
<dbReference type="InterPro" id="IPR051608">
    <property type="entry name" value="RQC_Subunit_NEMF"/>
</dbReference>